<feature type="compositionally biased region" description="Basic and acidic residues" evidence="2">
    <location>
        <begin position="148"/>
        <end position="164"/>
    </location>
</feature>
<accession>Q235W0</accession>
<dbReference type="Pfam" id="PF05071">
    <property type="entry name" value="NDUFA12"/>
    <property type="match status" value="1"/>
</dbReference>
<dbReference type="EMBL" id="GG662749">
    <property type="protein sequence ID" value="EAR92640.2"/>
    <property type="molecule type" value="Genomic_DNA"/>
</dbReference>
<evidence type="ECO:0000256" key="2">
    <source>
        <dbReference type="SAM" id="MobiDB-lite"/>
    </source>
</evidence>
<dbReference type="PANTHER" id="PTHR32470:SF2">
    <property type="entry name" value="NADH DEHYDROGENASE [UBIQUINONE] 1 ALPHA SUBCOMPLEX ASSEMBLY FACTOR 2"/>
    <property type="match status" value="1"/>
</dbReference>
<feature type="compositionally biased region" description="Basic and acidic residues" evidence="2">
    <location>
        <begin position="172"/>
        <end position="181"/>
    </location>
</feature>
<dbReference type="KEGG" id="tet:TTHERM_00094310"/>
<dbReference type="GeneID" id="7844480"/>
<dbReference type="PANTHER" id="PTHR32470">
    <property type="entry name" value="ADH DEHYDROGENASE [UBIQUINONE] 1 ALPHA SUBCOMPLEX ASSEMBLY FACTOR 2"/>
    <property type="match status" value="1"/>
</dbReference>
<keyword evidence="4" id="KW-1185">Reference proteome</keyword>
<name>Q235W0_TETTS</name>
<dbReference type="GO" id="GO:0032981">
    <property type="term" value="P:mitochondrial respiratory chain complex I assembly"/>
    <property type="evidence" value="ECO:0007669"/>
    <property type="project" value="TreeGrafter"/>
</dbReference>
<gene>
    <name evidence="3" type="ORF">TTHERM_00094310</name>
</gene>
<dbReference type="GO" id="GO:0005739">
    <property type="term" value="C:mitochondrion"/>
    <property type="evidence" value="ECO:0007669"/>
    <property type="project" value="TreeGrafter"/>
</dbReference>
<organism evidence="3 4">
    <name type="scientific">Tetrahymena thermophila (strain SB210)</name>
    <dbReference type="NCBI Taxonomy" id="312017"/>
    <lineage>
        <taxon>Eukaryota</taxon>
        <taxon>Sar</taxon>
        <taxon>Alveolata</taxon>
        <taxon>Ciliophora</taxon>
        <taxon>Intramacronucleata</taxon>
        <taxon>Oligohymenophorea</taxon>
        <taxon>Hymenostomatida</taxon>
        <taxon>Tetrahymenina</taxon>
        <taxon>Tetrahymenidae</taxon>
        <taxon>Tetrahymena</taxon>
    </lineage>
</organism>
<dbReference type="InterPro" id="IPR052618">
    <property type="entry name" value="ComplexI_NDUFA12"/>
</dbReference>
<dbReference type="InterPro" id="IPR007763">
    <property type="entry name" value="NDUFA12"/>
</dbReference>
<comment type="similarity">
    <text evidence="1">Belongs to the complex I NDUFA12 subunit family.</text>
</comment>
<evidence type="ECO:0000313" key="4">
    <source>
        <dbReference type="Proteomes" id="UP000009168"/>
    </source>
</evidence>
<dbReference type="InParanoid" id="Q235W0"/>
<dbReference type="AlphaFoldDB" id="Q235W0"/>
<reference evidence="4" key="1">
    <citation type="journal article" date="2006" name="PLoS Biol.">
        <title>Macronuclear genome sequence of the ciliate Tetrahymena thermophila, a model eukaryote.</title>
        <authorList>
            <person name="Eisen J.A."/>
            <person name="Coyne R.S."/>
            <person name="Wu M."/>
            <person name="Wu D."/>
            <person name="Thiagarajan M."/>
            <person name="Wortman J.R."/>
            <person name="Badger J.H."/>
            <person name="Ren Q."/>
            <person name="Amedeo P."/>
            <person name="Jones K.M."/>
            <person name="Tallon L.J."/>
            <person name="Delcher A.L."/>
            <person name="Salzberg S.L."/>
            <person name="Silva J.C."/>
            <person name="Haas B.J."/>
            <person name="Majoros W.H."/>
            <person name="Farzad M."/>
            <person name="Carlton J.M."/>
            <person name="Smith R.K. Jr."/>
            <person name="Garg J."/>
            <person name="Pearlman R.E."/>
            <person name="Karrer K.M."/>
            <person name="Sun L."/>
            <person name="Manning G."/>
            <person name="Elde N.C."/>
            <person name="Turkewitz A.P."/>
            <person name="Asai D.J."/>
            <person name="Wilkes D.E."/>
            <person name="Wang Y."/>
            <person name="Cai H."/>
            <person name="Collins K."/>
            <person name="Stewart B.A."/>
            <person name="Lee S.R."/>
            <person name="Wilamowska K."/>
            <person name="Weinberg Z."/>
            <person name="Ruzzo W.L."/>
            <person name="Wloga D."/>
            <person name="Gaertig J."/>
            <person name="Frankel J."/>
            <person name="Tsao C.-C."/>
            <person name="Gorovsky M.A."/>
            <person name="Keeling P.J."/>
            <person name="Waller R.F."/>
            <person name="Patron N.J."/>
            <person name="Cherry J.M."/>
            <person name="Stover N.A."/>
            <person name="Krieger C.J."/>
            <person name="del Toro C."/>
            <person name="Ryder H.F."/>
            <person name="Williamson S.C."/>
            <person name="Barbeau R.A."/>
            <person name="Hamilton E.P."/>
            <person name="Orias E."/>
        </authorList>
    </citation>
    <scope>NUCLEOTIDE SEQUENCE [LARGE SCALE GENOMIC DNA]</scope>
    <source>
        <strain evidence="4">SB210</strain>
    </source>
</reference>
<dbReference type="RefSeq" id="XP_001012885.2">
    <property type="nucleotide sequence ID" value="XM_001012885.2"/>
</dbReference>
<dbReference type="HOGENOM" id="CLU_1242310_0_0_1"/>
<evidence type="ECO:0000256" key="1">
    <source>
        <dbReference type="ARBA" id="ARBA00007355"/>
    </source>
</evidence>
<sequence length="197" mass="24209">MNIINKYRALKNWIKTSKYGSKYIAFKEKMLDQKLNRELVGEDRMGNKYYQYYSPWGLPTRREIEFANKKSYEMNDLAFYFWLNKREEMPPTEEQIKQYYLEEADRKMKGIEWDNKERRMMEQFYQQRFKIIQQTEVNRRLGLEEDEKDRLLRLEAENQKKTSEEQTSQPDAGKDQFEPQKWKPQAKGRRGQQNEEQ</sequence>
<dbReference type="OrthoDB" id="286706at2759"/>
<dbReference type="Proteomes" id="UP000009168">
    <property type="component" value="Unassembled WGS sequence"/>
</dbReference>
<proteinExistence type="inferred from homology"/>
<feature type="region of interest" description="Disordered" evidence="2">
    <location>
        <begin position="148"/>
        <end position="197"/>
    </location>
</feature>
<protein>
    <submittedName>
        <fullName evidence="3">NADH:ubiquinone oxidoreductase 17.2 kDa subunit</fullName>
    </submittedName>
</protein>
<dbReference type="GO" id="GO:0045271">
    <property type="term" value="C:respiratory chain complex I"/>
    <property type="evidence" value="ECO:0007669"/>
    <property type="project" value="InterPro"/>
</dbReference>
<evidence type="ECO:0000313" key="3">
    <source>
        <dbReference type="EMBL" id="EAR92640.2"/>
    </source>
</evidence>